<dbReference type="PANTHER" id="PTHR44591:SF19">
    <property type="entry name" value="TWO-COMPONENT RESPONSE REGULATOR-RELATED"/>
    <property type="match status" value="1"/>
</dbReference>
<dbReference type="SMART" id="SM00448">
    <property type="entry name" value="REC"/>
    <property type="match status" value="1"/>
</dbReference>
<dbReference type="Gene3D" id="3.40.50.2300">
    <property type="match status" value="1"/>
</dbReference>
<evidence type="ECO:0000259" key="3">
    <source>
        <dbReference type="PROSITE" id="PS50110"/>
    </source>
</evidence>
<organism evidence="4 5">
    <name type="scientific">Alloalcanivorax marinus</name>
    <dbReference type="NCBI Taxonomy" id="1177169"/>
    <lineage>
        <taxon>Bacteria</taxon>
        <taxon>Pseudomonadati</taxon>
        <taxon>Pseudomonadota</taxon>
        <taxon>Gammaproteobacteria</taxon>
        <taxon>Oceanospirillales</taxon>
        <taxon>Alcanivoracaceae</taxon>
        <taxon>Alloalcanivorax</taxon>
    </lineage>
</organism>
<dbReference type="InterPro" id="IPR050595">
    <property type="entry name" value="Bact_response_regulator"/>
</dbReference>
<dbReference type="SUPFAM" id="SSF52172">
    <property type="entry name" value="CheY-like"/>
    <property type="match status" value="1"/>
</dbReference>
<keyword evidence="5" id="KW-1185">Reference proteome</keyword>
<dbReference type="CDD" id="cd17569">
    <property type="entry name" value="REC_HupR-like"/>
    <property type="match status" value="1"/>
</dbReference>
<sequence length="149" mass="17332">MYRIMVVDDEDYILKALRRVMAAREDWEVETFTDPAQALRRARTTIFDAVITDYRMPEVDGIELLQAFREMQPDTIRILLTGVIDIDTLMSAINQASAFRFVPKPWEDEQLIQCVEEGLKFRDVLLENKILAQTVRDQREALKSMGYDG</sequence>
<dbReference type="EMBL" id="JAJGNA010000013">
    <property type="protein sequence ID" value="MCC4309177.1"/>
    <property type="molecule type" value="Genomic_DNA"/>
</dbReference>
<dbReference type="PANTHER" id="PTHR44591">
    <property type="entry name" value="STRESS RESPONSE REGULATOR PROTEIN 1"/>
    <property type="match status" value="1"/>
</dbReference>
<dbReference type="AlphaFoldDB" id="A0A9Q3ULH8"/>
<accession>A0A9Q3ULH8</accession>
<name>A0A9Q3ULH8_9GAMM</name>
<dbReference type="GO" id="GO:0000160">
    <property type="term" value="P:phosphorelay signal transduction system"/>
    <property type="evidence" value="ECO:0007669"/>
    <property type="project" value="InterPro"/>
</dbReference>
<dbReference type="InterPro" id="IPR001789">
    <property type="entry name" value="Sig_transdc_resp-reg_receiver"/>
</dbReference>
<evidence type="ECO:0000313" key="5">
    <source>
        <dbReference type="Proteomes" id="UP001108027"/>
    </source>
</evidence>
<dbReference type="PROSITE" id="PS50110">
    <property type="entry name" value="RESPONSE_REGULATORY"/>
    <property type="match status" value="1"/>
</dbReference>
<evidence type="ECO:0000313" key="4">
    <source>
        <dbReference type="EMBL" id="MCC4309177.1"/>
    </source>
</evidence>
<feature type="modified residue" description="4-aspartylphosphate" evidence="2">
    <location>
        <position position="53"/>
    </location>
</feature>
<reference evidence="4" key="1">
    <citation type="submission" date="2021-10" db="EMBL/GenBank/DDBJ databases">
        <title>The diversity and Nitrogen Metabolism of Culturable Nitrate-Utilizing Bacteria Within the Oxygen Minimum Zone of the Changjiang (Yangtze River)Estuary.</title>
        <authorList>
            <person name="Zhang D."/>
            <person name="Zheng J."/>
            <person name="Liu S."/>
            <person name="He W."/>
        </authorList>
    </citation>
    <scope>NUCLEOTIDE SEQUENCE</scope>
    <source>
        <strain evidence="4">FXH-223</strain>
    </source>
</reference>
<proteinExistence type="predicted"/>
<feature type="domain" description="Response regulatory" evidence="3">
    <location>
        <begin position="3"/>
        <end position="119"/>
    </location>
</feature>
<evidence type="ECO:0000256" key="1">
    <source>
        <dbReference type="ARBA" id="ARBA00022553"/>
    </source>
</evidence>
<comment type="caution">
    <text evidence="4">The sequence shown here is derived from an EMBL/GenBank/DDBJ whole genome shotgun (WGS) entry which is preliminary data.</text>
</comment>
<evidence type="ECO:0000256" key="2">
    <source>
        <dbReference type="PROSITE-ProRule" id="PRU00169"/>
    </source>
</evidence>
<dbReference type="RefSeq" id="WP_204427563.1">
    <property type="nucleotide sequence ID" value="NZ_ARXL01000096.1"/>
</dbReference>
<dbReference type="Pfam" id="PF00072">
    <property type="entry name" value="Response_reg"/>
    <property type="match status" value="1"/>
</dbReference>
<gene>
    <name evidence="4" type="ORF">LL252_11395</name>
</gene>
<protein>
    <submittedName>
        <fullName evidence="4">Response regulator</fullName>
    </submittedName>
</protein>
<dbReference type="Proteomes" id="UP001108027">
    <property type="component" value="Unassembled WGS sequence"/>
</dbReference>
<keyword evidence="1 2" id="KW-0597">Phosphoprotein</keyword>
<dbReference type="InterPro" id="IPR011006">
    <property type="entry name" value="CheY-like_superfamily"/>
</dbReference>